<dbReference type="SUPFAM" id="SSF102114">
    <property type="entry name" value="Radical SAM enzymes"/>
    <property type="match status" value="1"/>
</dbReference>
<evidence type="ECO:0000256" key="1">
    <source>
        <dbReference type="ARBA" id="ARBA00001966"/>
    </source>
</evidence>
<sequence length="465" mass="53466">MKILLLSPPYLPEYMRNARCDFVSLSATQWYPILLGYCGAYLEGEGHEVKLVDAPAHSLNQEATRQIIRQYRPDLIVLYTGHKSKQNDLAFTEPLVEELGCDAVMVGPFASINPEATLSKAHTIDKLIRGEFEYPVGKLAAGDEPAEVPNLMFKKGGEIHHNPMRHYLTTEELDSIPFVSRFFKNQIDIARYKTPSELYPYMDMMTGRGCQWGRCTYCLWVHTYVTGRSYNVRTISNVIEEFQFIKLELPQVRSVMIQDDTFTEERAVEFCEAKLKSGIKLPWSCYARANMSYQSLVLMKRAGCRNLHVGYESADPEVLKRIRKGLTVEQMTKFTEDAKRAGLRIHGDFALGFPGETPQGARKTIAWACRLNPATAQFQLMIPFPGTPYYEEMISKGWLNSEGQPDMPEFSNEQLRAMAQQAYRAFYLSPRYLWKCICHPYDHFFGRLKTISRAIPAMFWKKWEV</sequence>
<dbReference type="InterPro" id="IPR007197">
    <property type="entry name" value="rSAM"/>
</dbReference>
<evidence type="ECO:0000313" key="7">
    <source>
        <dbReference type="EMBL" id="MBI4594967.1"/>
    </source>
</evidence>
<dbReference type="Gene3D" id="3.40.50.280">
    <property type="entry name" value="Cobalamin-binding domain"/>
    <property type="match status" value="1"/>
</dbReference>
<dbReference type="Pfam" id="PF02310">
    <property type="entry name" value="B12-binding"/>
    <property type="match status" value="1"/>
</dbReference>
<dbReference type="GO" id="GO:0003824">
    <property type="term" value="F:catalytic activity"/>
    <property type="evidence" value="ECO:0007669"/>
    <property type="project" value="InterPro"/>
</dbReference>
<dbReference type="InterPro" id="IPR023404">
    <property type="entry name" value="rSAM_horseshoe"/>
</dbReference>
<evidence type="ECO:0000256" key="3">
    <source>
        <dbReference type="ARBA" id="ARBA00022723"/>
    </source>
</evidence>
<dbReference type="InterPro" id="IPR051198">
    <property type="entry name" value="BchE-like"/>
</dbReference>
<gene>
    <name evidence="7" type="ORF">HY730_01145</name>
</gene>
<dbReference type="InterPro" id="IPR058240">
    <property type="entry name" value="rSAM_sf"/>
</dbReference>
<dbReference type="PANTHER" id="PTHR43409:SF16">
    <property type="entry name" value="SLR0320 PROTEIN"/>
    <property type="match status" value="1"/>
</dbReference>
<dbReference type="Gene3D" id="3.80.30.20">
    <property type="entry name" value="tm_1862 like domain"/>
    <property type="match status" value="1"/>
</dbReference>
<comment type="cofactor">
    <cofactor evidence="1">
        <name>[4Fe-4S] cluster</name>
        <dbReference type="ChEBI" id="CHEBI:49883"/>
    </cofactor>
</comment>
<dbReference type="SMART" id="SM00729">
    <property type="entry name" value="Elp3"/>
    <property type="match status" value="1"/>
</dbReference>
<keyword evidence="4" id="KW-0408">Iron</keyword>
<evidence type="ECO:0000259" key="6">
    <source>
        <dbReference type="PROSITE" id="PS51918"/>
    </source>
</evidence>
<accession>A0A933GJF2</accession>
<dbReference type="AlphaFoldDB" id="A0A933GJF2"/>
<dbReference type="GO" id="GO:0005829">
    <property type="term" value="C:cytosol"/>
    <property type="evidence" value="ECO:0007669"/>
    <property type="project" value="TreeGrafter"/>
</dbReference>
<dbReference type="EMBL" id="JACQWF010000053">
    <property type="protein sequence ID" value="MBI4594967.1"/>
    <property type="molecule type" value="Genomic_DNA"/>
</dbReference>
<name>A0A933GJF2_UNCTE</name>
<keyword evidence="3" id="KW-0479">Metal-binding</keyword>
<evidence type="ECO:0000256" key="4">
    <source>
        <dbReference type="ARBA" id="ARBA00023004"/>
    </source>
</evidence>
<protein>
    <submittedName>
        <fullName evidence="7">Radical SAM protein</fullName>
    </submittedName>
</protein>
<dbReference type="Proteomes" id="UP000772181">
    <property type="component" value="Unassembled WGS sequence"/>
</dbReference>
<dbReference type="GO" id="GO:0046872">
    <property type="term" value="F:metal ion binding"/>
    <property type="evidence" value="ECO:0007669"/>
    <property type="project" value="UniProtKB-KW"/>
</dbReference>
<dbReference type="Pfam" id="PF04055">
    <property type="entry name" value="Radical_SAM"/>
    <property type="match status" value="1"/>
</dbReference>
<evidence type="ECO:0000256" key="2">
    <source>
        <dbReference type="ARBA" id="ARBA00022691"/>
    </source>
</evidence>
<dbReference type="InterPro" id="IPR006158">
    <property type="entry name" value="Cobalamin-bd"/>
</dbReference>
<dbReference type="GO" id="GO:0051539">
    <property type="term" value="F:4 iron, 4 sulfur cluster binding"/>
    <property type="evidence" value="ECO:0007669"/>
    <property type="project" value="UniProtKB-KW"/>
</dbReference>
<reference evidence="7" key="1">
    <citation type="submission" date="2020-07" db="EMBL/GenBank/DDBJ databases">
        <title>Huge and variable diversity of episymbiotic CPR bacteria and DPANN archaea in groundwater ecosystems.</title>
        <authorList>
            <person name="He C.Y."/>
            <person name="Keren R."/>
            <person name="Whittaker M."/>
            <person name="Farag I.F."/>
            <person name="Doudna J."/>
            <person name="Cate J.H.D."/>
            <person name="Banfield J.F."/>
        </authorList>
    </citation>
    <scope>NUCLEOTIDE SEQUENCE</scope>
    <source>
        <strain evidence="7">NC_groundwater_1482_Ag_S-0.65um_47_24</strain>
    </source>
</reference>
<dbReference type="SFLD" id="SFLDS00029">
    <property type="entry name" value="Radical_SAM"/>
    <property type="match status" value="1"/>
</dbReference>
<dbReference type="PANTHER" id="PTHR43409">
    <property type="entry name" value="ANAEROBIC MAGNESIUM-PROTOPORPHYRIN IX MONOMETHYL ESTER CYCLASE-RELATED"/>
    <property type="match status" value="1"/>
</dbReference>
<keyword evidence="2" id="KW-0949">S-adenosyl-L-methionine</keyword>
<dbReference type="SFLD" id="SFLDG01123">
    <property type="entry name" value="methyltransferase_(Class_B)"/>
    <property type="match status" value="1"/>
</dbReference>
<dbReference type="GO" id="GO:0031419">
    <property type="term" value="F:cobalamin binding"/>
    <property type="evidence" value="ECO:0007669"/>
    <property type="project" value="InterPro"/>
</dbReference>
<dbReference type="InterPro" id="IPR034466">
    <property type="entry name" value="Methyltransferase_Class_B"/>
</dbReference>
<evidence type="ECO:0000313" key="8">
    <source>
        <dbReference type="Proteomes" id="UP000772181"/>
    </source>
</evidence>
<dbReference type="SFLD" id="SFLDG01082">
    <property type="entry name" value="B12-binding_domain_containing"/>
    <property type="match status" value="1"/>
</dbReference>
<feature type="domain" description="Radical SAM core" evidence="6">
    <location>
        <begin position="196"/>
        <end position="431"/>
    </location>
</feature>
<comment type="caution">
    <text evidence="7">The sequence shown here is derived from an EMBL/GenBank/DDBJ whole genome shotgun (WGS) entry which is preliminary data.</text>
</comment>
<dbReference type="PROSITE" id="PS51918">
    <property type="entry name" value="RADICAL_SAM"/>
    <property type="match status" value="1"/>
</dbReference>
<keyword evidence="5" id="KW-0411">Iron-sulfur</keyword>
<organism evidence="7 8">
    <name type="scientific">Tectimicrobiota bacterium</name>
    <dbReference type="NCBI Taxonomy" id="2528274"/>
    <lineage>
        <taxon>Bacteria</taxon>
        <taxon>Pseudomonadati</taxon>
        <taxon>Nitrospinota/Tectimicrobiota group</taxon>
        <taxon>Candidatus Tectimicrobiota</taxon>
    </lineage>
</organism>
<proteinExistence type="predicted"/>
<dbReference type="InterPro" id="IPR006638">
    <property type="entry name" value="Elp3/MiaA/NifB-like_rSAM"/>
</dbReference>
<evidence type="ECO:0000256" key="5">
    <source>
        <dbReference type="ARBA" id="ARBA00023014"/>
    </source>
</evidence>